<dbReference type="AlphaFoldDB" id="A0A5C4MJS2"/>
<evidence type="ECO:0000313" key="1">
    <source>
        <dbReference type="EMBL" id="TNC45939.1"/>
    </source>
</evidence>
<protein>
    <submittedName>
        <fullName evidence="1">Uncharacterized protein</fullName>
    </submittedName>
</protein>
<name>A0A5C4MJS2_9RHOB</name>
<sequence>MVIEAVQLEDGGAGSPGVPLLSIRDEAEDWAYWASPEELWAYGLASFQRLPGPKQRRIFEVARRRALE</sequence>
<evidence type="ECO:0000313" key="2">
    <source>
        <dbReference type="Proteomes" id="UP000305887"/>
    </source>
</evidence>
<keyword evidence="2" id="KW-1185">Reference proteome</keyword>
<gene>
    <name evidence="1" type="ORF">FHG66_19900</name>
</gene>
<comment type="caution">
    <text evidence="1">The sequence shown here is derived from an EMBL/GenBank/DDBJ whole genome shotgun (WGS) entry which is preliminary data.</text>
</comment>
<reference evidence="1 2" key="1">
    <citation type="submission" date="2019-06" db="EMBL/GenBank/DDBJ databases">
        <title>YIM 131921 draft genome.</title>
        <authorList>
            <person name="Jiang L."/>
        </authorList>
    </citation>
    <scope>NUCLEOTIDE SEQUENCE [LARGE SCALE GENOMIC DNA]</scope>
    <source>
        <strain evidence="1 2">YIM 131921</strain>
    </source>
</reference>
<accession>A0A5C4MJS2</accession>
<dbReference type="OrthoDB" id="7874140at2"/>
<dbReference type="RefSeq" id="WP_139078869.1">
    <property type="nucleotide sequence ID" value="NZ_VDFU01000045.1"/>
</dbReference>
<organism evidence="1 2">
    <name type="scientific">Rubellimicrobium rubrum</name>
    <dbReference type="NCBI Taxonomy" id="2585369"/>
    <lineage>
        <taxon>Bacteria</taxon>
        <taxon>Pseudomonadati</taxon>
        <taxon>Pseudomonadota</taxon>
        <taxon>Alphaproteobacteria</taxon>
        <taxon>Rhodobacterales</taxon>
        <taxon>Roseobacteraceae</taxon>
        <taxon>Rubellimicrobium</taxon>
    </lineage>
</organism>
<proteinExistence type="predicted"/>
<dbReference type="Proteomes" id="UP000305887">
    <property type="component" value="Unassembled WGS sequence"/>
</dbReference>
<dbReference type="EMBL" id="VDFU01000045">
    <property type="protein sequence ID" value="TNC45939.1"/>
    <property type="molecule type" value="Genomic_DNA"/>
</dbReference>